<dbReference type="InterPro" id="IPR041664">
    <property type="entry name" value="AAA_16"/>
</dbReference>
<evidence type="ECO:0000256" key="3">
    <source>
        <dbReference type="SAM" id="MobiDB-lite"/>
    </source>
</evidence>
<dbReference type="HOGENOM" id="CLU_006850_1_1_11"/>
<dbReference type="GO" id="GO:0004016">
    <property type="term" value="F:adenylate cyclase activity"/>
    <property type="evidence" value="ECO:0007669"/>
    <property type="project" value="TreeGrafter"/>
</dbReference>
<dbReference type="GO" id="GO:0003677">
    <property type="term" value="F:DNA binding"/>
    <property type="evidence" value="ECO:0007669"/>
    <property type="project" value="InterPro"/>
</dbReference>
<keyword evidence="2" id="KW-0067">ATP-binding</keyword>
<dbReference type="PANTHER" id="PTHR16305">
    <property type="entry name" value="TESTICULAR SOLUBLE ADENYLYL CYCLASE"/>
    <property type="match status" value="1"/>
</dbReference>
<proteinExistence type="predicted"/>
<dbReference type="PANTHER" id="PTHR16305:SF35">
    <property type="entry name" value="TRANSCRIPTIONAL ACTIVATOR DOMAIN"/>
    <property type="match status" value="1"/>
</dbReference>
<accession>D7C1U7</accession>
<dbReference type="STRING" id="749414.SBI_09030"/>
<dbReference type="EMBL" id="CP002047">
    <property type="protein sequence ID" value="ADI12148.1"/>
    <property type="molecule type" value="Genomic_DNA"/>
</dbReference>
<sequence length="920" mass="97368">MQPPGLPLLGREPEQEVLAEAVSGLTARRPAVVTLSGTAGFGQNALLRWAVGLAEDRGLRVLSARGTPGESDLPYAAVTQLLGPPADTASADAASTDTASEGPPGCEGPLPGLAELLRTAWDRPTLLAVADLQWLDPDSLHWLQALVRRLPGAPIAVLAGAIGPVPLADALPGPVAVSRLSLPPLGPAQVAAAVTLVCGGQRQEQFTAVAAEATRGNPAVLHDALRRFADTGHEPADARVPQLRAIVAAATADHATRALRGLPAPAVAVLRALAVCGDLLDFPLVCTLARPRPEYEAGLRETLEATGLTAPGPGAALRLTGPEVRARVLEEMPADERADLYARAAELAHRAAVDDADIARLLLTARPIGAPWAVHVLRRAGADALRAADHVRSSACLARALEEPLDREQRAWLSLRLAAVEVLEAPEAGDRRFAAVLRSPDADLAGARLRAADLALARGGSDVVRQALTDALPAARGGERSALTALFWLAELGRHDDTDLLLHEVPPLPAHPSSPAQAGARAWQLALLGEDLLTTRALARRAFAGPADEGGLLLPRLAACRALCLADDMDEAGLRLDELLTEARRDHARAAASLVLTGRGDMNLRRGRPDLAERDVAAAERALPHTHLHPLYAPYARAVRILVALESGDRKQTAALMALPDPDASWNTMAGAHLLFARALVDIADGKPVEAIDLLLAAGRRLLRLQYVNPALLPWRSMAARACHALGHDQEAHRLSREELALARRWGAPSAVGWAELGIGRVAREGRAARLREAVRTLRAASDNMAYIGALMELATVELDAGRRRAAEPLIAEVSRLTSAHPGSRPAARARALAQRLGRPPTAAVRGLHPAWAALSDVERRTATLAGLGHGNRDIADMLSVTTRTVELRLSGAYKKLRISGRAELRDMVRLMEGYDTDVA</sequence>
<dbReference type="InterPro" id="IPR016032">
    <property type="entry name" value="Sig_transdc_resp-reg_C-effctor"/>
</dbReference>
<dbReference type="Gene3D" id="1.10.10.10">
    <property type="entry name" value="Winged helix-like DNA-binding domain superfamily/Winged helix DNA-binding domain"/>
    <property type="match status" value="1"/>
</dbReference>
<protein>
    <submittedName>
        <fullName evidence="5">Transcriptional regulator, luxR family protein</fullName>
    </submittedName>
</protein>
<evidence type="ECO:0000259" key="4">
    <source>
        <dbReference type="SMART" id="SM00421"/>
    </source>
</evidence>
<evidence type="ECO:0000256" key="2">
    <source>
        <dbReference type="ARBA" id="ARBA00022840"/>
    </source>
</evidence>
<evidence type="ECO:0000313" key="5">
    <source>
        <dbReference type="EMBL" id="ADI12148.1"/>
    </source>
</evidence>
<evidence type="ECO:0000313" key="6">
    <source>
        <dbReference type="Proteomes" id="UP000000377"/>
    </source>
</evidence>
<dbReference type="InterPro" id="IPR036388">
    <property type="entry name" value="WH-like_DNA-bd_sf"/>
</dbReference>
<dbReference type="GO" id="GO:0006355">
    <property type="term" value="P:regulation of DNA-templated transcription"/>
    <property type="evidence" value="ECO:0007669"/>
    <property type="project" value="InterPro"/>
</dbReference>
<name>D7C1U7_STRBB</name>
<dbReference type="RefSeq" id="WP_014181595.1">
    <property type="nucleotide sequence ID" value="NC_016582.1"/>
</dbReference>
<dbReference type="SUPFAM" id="SSF46894">
    <property type="entry name" value="C-terminal effector domain of the bipartite response regulators"/>
    <property type="match status" value="1"/>
</dbReference>
<dbReference type="SMART" id="SM00421">
    <property type="entry name" value="HTH_LUXR"/>
    <property type="match status" value="1"/>
</dbReference>
<dbReference type="AlphaFoldDB" id="D7C1U7"/>
<organism evidence="5 6">
    <name type="scientific">Streptomyces bingchenggensis (strain BCW-1)</name>
    <dbReference type="NCBI Taxonomy" id="749414"/>
    <lineage>
        <taxon>Bacteria</taxon>
        <taxon>Bacillati</taxon>
        <taxon>Actinomycetota</taxon>
        <taxon>Actinomycetes</taxon>
        <taxon>Kitasatosporales</taxon>
        <taxon>Streptomycetaceae</taxon>
        <taxon>Streptomyces</taxon>
    </lineage>
</organism>
<dbReference type="InterPro" id="IPR000792">
    <property type="entry name" value="Tscrpt_reg_LuxR_C"/>
</dbReference>
<dbReference type="eggNOG" id="COG2197">
    <property type="taxonomic scope" value="Bacteria"/>
</dbReference>
<keyword evidence="6" id="KW-1185">Reference proteome</keyword>
<dbReference type="GO" id="GO:0005737">
    <property type="term" value="C:cytoplasm"/>
    <property type="evidence" value="ECO:0007669"/>
    <property type="project" value="TreeGrafter"/>
</dbReference>
<dbReference type="KEGG" id="sbh:SBI_09030"/>
<dbReference type="PATRIC" id="fig|749414.3.peg.9303"/>
<reference evidence="5 6" key="1">
    <citation type="journal article" date="2010" name="J. Bacteriol.">
        <title>Genome sequence of the milbemycin-producing bacterium Streptomyces bingchenggensis.</title>
        <authorList>
            <person name="Wang X.J."/>
            <person name="Yan Y.J."/>
            <person name="Zhang B."/>
            <person name="An J."/>
            <person name="Wang J.J."/>
            <person name="Tian J."/>
            <person name="Jiang L."/>
            <person name="Chen Y.H."/>
            <person name="Huang S.X."/>
            <person name="Yin M."/>
            <person name="Zhang J."/>
            <person name="Gao A.L."/>
            <person name="Liu C.X."/>
            <person name="Zhu Z.X."/>
            <person name="Xiang W.S."/>
        </authorList>
    </citation>
    <scope>NUCLEOTIDE SEQUENCE [LARGE SCALE GENOMIC DNA]</scope>
    <source>
        <strain evidence="5 6">BCW-1</strain>
    </source>
</reference>
<feature type="region of interest" description="Disordered" evidence="3">
    <location>
        <begin position="86"/>
        <end position="108"/>
    </location>
</feature>
<dbReference type="GO" id="GO:0005524">
    <property type="term" value="F:ATP binding"/>
    <property type="evidence" value="ECO:0007669"/>
    <property type="project" value="UniProtKB-KW"/>
</dbReference>
<keyword evidence="1" id="KW-0547">Nucleotide-binding</keyword>
<feature type="domain" description="HTH luxR-type" evidence="4">
    <location>
        <begin position="852"/>
        <end position="909"/>
    </location>
</feature>
<gene>
    <name evidence="5" type="ordered locus">SBI_09030</name>
</gene>
<dbReference type="Pfam" id="PF13191">
    <property type="entry name" value="AAA_16"/>
    <property type="match status" value="1"/>
</dbReference>
<dbReference type="Proteomes" id="UP000000377">
    <property type="component" value="Chromosome"/>
</dbReference>
<evidence type="ECO:0000256" key="1">
    <source>
        <dbReference type="ARBA" id="ARBA00022741"/>
    </source>
</evidence>